<protein>
    <submittedName>
        <fullName evidence="1">Uncharacterized protein</fullName>
    </submittedName>
</protein>
<reference evidence="1" key="1">
    <citation type="submission" date="2015-10" db="EMBL/GenBank/DDBJ databases">
        <authorList>
            <person name="Gilbert D.G."/>
        </authorList>
    </citation>
    <scope>NUCLEOTIDE SEQUENCE</scope>
</reference>
<evidence type="ECO:0000313" key="1">
    <source>
        <dbReference type="EMBL" id="CUS55349.1"/>
    </source>
</evidence>
<proteinExistence type="predicted"/>
<name>A0A160TZH6_9ZZZZ</name>
<dbReference type="AlphaFoldDB" id="A0A160TZH6"/>
<sequence length="43" mass="4837">MTLCFKVCWLGTCPEHGCPVEALPQQEGRNVAREALNREKHLA</sequence>
<accession>A0A160TZH6</accession>
<dbReference type="EMBL" id="CZRL01000135">
    <property type="protein sequence ID" value="CUS55349.1"/>
    <property type="molecule type" value="Genomic_DNA"/>
</dbReference>
<gene>
    <name evidence="1" type="ORF">MGWOODY_XGa1573</name>
</gene>
<organism evidence="1">
    <name type="scientific">hydrothermal vent metagenome</name>
    <dbReference type="NCBI Taxonomy" id="652676"/>
    <lineage>
        <taxon>unclassified sequences</taxon>
        <taxon>metagenomes</taxon>
        <taxon>ecological metagenomes</taxon>
    </lineage>
</organism>